<sequence>MTVHHIPLELNSDFYGLNLAAVLELETDEQPVSRAPDTAYEPVVVWHRLVVNGTPVSLPLAPEKAAAVLREYLDTFNEVPA</sequence>
<reference evidence="2" key="1">
    <citation type="submission" date="2017-05" db="EMBL/GenBank/DDBJ databases">
        <title>Complete and WGS of Bordetella genogroups.</title>
        <authorList>
            <person name="Spilker T."/>
            <person name="Lipuma J."/>
        </authorList>
    </citation>
    <scope>NUCLEOTIDE SEQUENCE [LARGE SCALE GENOMIC DNA]</scope>
    <source>
        <strain evidence="2">AU8856</strain>
    </source>
</reference>
<comment type="caution">
    <text evidence="1">The sequence shown here is derived from an EMBL/GenBank/DDBJ whole genome shotgun (WGS) entry which is preliminary data.</text>
</comment>
<evidence type="ECO:0000313" key="1">
    <source>
        <dbReference type="EMBL" id="OZI59914.1"/>
    </source>
</evidence>
<proteinExistence type="predicted"/>
<dbReference type="Proteomes" id="UP000215767">
    <property type="component" value="Unassembled WGS sequence"/>
</dbReference>
<organism evidence="1 2">
    <name type="scientific">Bordetella genomosp. 11</name>
    <dbReference type="NCBI Taxonomy" id="1416808"/>
    <lineage>
        <taxon>Bacteria</taxon>
        <taxon>Pseudomonadati</taxon>
        <taxon>Pseudomonadota</taxon>
        <taxon>Betaproteobacteria</taxon>
        <taxon>Burkholderiales</taxon>
        <taxon>Alcaligenaceae</taxon>
        <taxon>Bordetella</taxon>
    </lineage>
</organism>
<evidence type="ECO:0000313" key="2">
    <source>
        <dbReference type="Proteomes" id="UP000215767"/>
    </source>
</evidence>
<dbReference type="AlphaFoldDB" id="A0A261UDC2"/>
<gene>
    <name evidence="1" type="ORF">CAL28_10520</name>
</gene>
<name>A0A261UDC2_9BORD</name>
<protein>
    <submittedName>
        <fullName evidence="1">Uncharacterized protein</fullName>
    </submittedName>
</protein>
<keyword evidence="2" id="KW-1185">Reference proteome</keyword>
<dbReference type="RefSeq" id="WP_094841334.1">
    <property type="nucleotide sequence ID" value="NZ_NEVS01000004.1"/>
</dbReference>
<dbReference type="EMBL" id="NEVS01000004">
    <property type="protein sequence ID" value="OZI59914.1"/>
    <property type="molecule type" value="Genomic_DNA"/>
</dbReference>
<accession>A0A261UDC2</accession>